<sequence length="281" mass="32845">MPLNLGRPHRNLEEDLDQIVERVLNRHGVEVGRNEHPYFVSTFLKYITQSELPKGLKVPKFSKFAGELGESSVEHIARYLVKCGDLVSNEHLKMKYFPSSLTKHAFTWFTTLQPNSIITWTQLERSFHDHFFRGEMKVSIVDLMNVKRQHNESLDDYLNRFRQLKSRCYTNILEHELVKIVATGLDFLIRKNLFRMMMRVYKYSKLTRKRPKFKLFSSNFGYMAEGTAKGAEEEYEGVEMADGSKHEKKIMNDTAVITVGEFLGFIIHQKGIKVDKNKTKE</sequence>
<dbReference type="AlphaFoldDB" id="A0A151TAW6"/>
<dbReference type="PANTHER" id="PTHR33223">
    <property type="entry name" value="CCHC-TYPE DOMAIN-CONTAINING PROTEIN"/>
    <property type="match status" value="1"/>
</dbReference>
<dbReference type="OMA" id="EHEHINR"/>
<reference evidence="2 3" key="1">
    <citation type="journal article" date="2012" name="Nat. Biotechnol.">
        <title>Draft genome sequence of pigeonpea (Cajanus cajan), an orphan legume crop of resource-poor farmers.</title>
        <authorList>
            <person name="Varshney R.K."/>
            <person name="Chen W."/>
            <person name="Li Y."/>
            <person name="Bharti A.K."/>
            <person name="Saxena R.K."/>
            <person name="Schlueter J.A."/>
            <person name="Donoghue M.T."/>
            <person name="Azam S."/>
            <person name="Fan G."/>
            <person name="Whaley A.M."/>
            <person name="Farmer A.D."/>
            <person name="Sheridan J."/>
            <person name="Iwata A."/>
            <person name="Tuteja R."/>
            <person name="Penmetsa R.V."/>
            <person name="Wu W."/>
            <person name="Upadhyaya H.D."/>
            <person name="Yang S.P."/>
            <person name="Shah T."/>
            <person name="Saxena K.B."/>
            <person name="Michael T."/>
            <person name="McCombie W.R."/>
            <person name="Yang B."/>
            <person name="Zhang G."/>
            <person name="Yang H."/>
            <person name="Wang J."/>
            <person name="Spillane C."/>
            <person name="Cook D.R."/>
            <person name="May G.D."/>
            <person name="Xu X."/>
            <person name="Jackson S.A."/>
        </authorList>
    </citation>
    <scope>NUCLEOTIDE SEQUENCE [LARGE SCALE GENOMIC DNA]</scope>
    <source>
        <strain evidence="3">cv. Asha</strain>
    </source>
</reference>
<evidence type="ECO:0000259" key="1">
    <source>
        <dbReference type="Pfam" id="PF03732"/>
    </source>
</evidence>
<evidence type="ECO:0000313" key="2">
    <source>
        <dbReference type="EMBL" id="KYP64189.1"/>
    </source>
</evidence>
<evidence type="ECO:0000313" key="3">
    <source>
        <dbReference type="Proteomes" id="UP000075243"/>
    </source>
</evidence>
<dbReference type="Gramene" id="C.cajan_18245.t">
    <property type="protein sequence ID" value="C.cajan_18245.t"/>
    <property type="gene ID" value="C.cajan_18245"/>
</dbReference>
<feature type="domain" description="Retrotransposon gag" evidence="1">
    <location>
        <begin position="95"/>
        <end position="186"/>
    </location>
</feature>
<organism evidence="2 3">
    <name type="scientific">Cajanus cajan</name>
    <name type="common">Pigeon pea</name>
    <name type="synonym">Cajanus indicus</name>
    <dbReference type="NCBI Taxonomy" id="3821"/>
    <lineage>
        <taxon>Eukaryota</taxon>
        <taxon>Viridiplantae</taxon>
        <taxon>Streptophyta</taxon>
        <taxon>Embryophyta</taxon>
        <taxon>Tracheophyta</taxon>
        <taxon>Spermatophyta</taxon>
        <taxon>Magnoliopsida</taxon>
        <taxon>eudicotyledons</taxon>
        <taxon>Gunneridae</taxon>
        <taxon>Pentapetalae</taxon>
        <taxon>rosids</taxon>
        <taxon>fabids</taxon>
        <taxon>Fabales</taxon>
        <taxon>Fabaceae</taxon>
        <taxon>Papilionoideae</taxon>
        <taxon>50 kb inversion clade</taxon>
        <taxon>NPAAA clade</taxon>
        <taxon>indigoferoid/millettioid clade</taxon>
        <taxon>Phaseoleae</taxon>
        <taxon>Cajanus</taxon>
    </lineage>
</organism>
<keyword evidence="3" id="KW-1185">Reference proteome</keyword>
<accession>A0A151TAW6</accession>
<dbReference type="Pfam" id="PF03732">
    <property type="entry name" value="Retrotrans_gag"/>
    <property type="match status" value="1"/>
</dbReference>
<dbReference type="InterPro" id="IPR005162">
    <property type="entry name" value="Retrotrans_gag_dom"/>
</dbReference>
<gene>
    <name evidence="2" type="ORF">KK1_018779</name>
</gene>
<proteinExistence type="predicted"/>
<protein>
    <recommendedName>
        <fullName evidence="1">Retrotransposon gag domain-containing protein</fullName>
    </recommendedName>
</protein>
<dbReference type="Proteomes" id="UP000075243">
    <property type="component" value="Chromosome 7"/>
</dbReference>
<dbReference type="EMBL" id="CM003609">
    <property type="protein sequence ID" value="KYP64189.1"/>
    <property type="molecule type" value="Genomic_DNA"/>
</dbReference>
<name>A0A151TAW6_CAJCA</name>
<dbReference type="PANTHER" id="PTHR33223:SF10">
    <property type="entry name" value="AMINOTRANSFERASE-LIKE PLANT MOBILE DOMAIN-CONTAINING PROTEIN"/>
    <property type="match status" value="1"/>
</dbReference>